<dbReference type="AlphaFoldDB" id="A0A8R7JVE9"/>
<dbReference type="Gramene" id="TuG1812G0100000629.01.T02">
    <property type="protein sequence ID" value="TuG1812G0100000629.01.T02.cds290883"/>
    <property type="gene ID" value="TuG1812G0100000629.01"/>
</dbReference>
<dbReference type="Proteomes" id="UP000015106">
    <property type="component" value="Chromosome 1"/>
</dbReference>
<protein>
    <submittedName>
        <fullName evidence="1">Uncharacterized protein</fullName>
    </submittedName>
</protein>
<dbReference type="EnsemblPlants" id="TuG1812G0100000629.01.T02">
    <property type="protein sequence ID" value="TuG1812G0100000629.01.T02.cds290883"/>
    <property type="gene ID" value="TuG1812G0100000629.01"/>
</dbReference>
<keyword evidence="2" id="KW-1185">Reference proteome</keyword>
<dbReference type="Gramene" id="TuG1812G0100000629.01.T03">
    <property type="protein sequence ID" value="TuG1812G0100000629.01.T03.cds290883"/>
    <property type="gene ID" value="TuG1812G0100000629.01"/>
</dbReference>
<reference evidence="1" key="2">
    <citation type="submission" date="2018-03" db="EMBL/GenBank/DDBJ databases">
        <title>The Triticum urartu genome reveals the dynamic nature of wheat genome evolution.</title>
        <authorList>
            <person name="Ling H."/>
            <person name="Ma B."/>
            <person name="Shi X."/>
            <person name="Liu H."/>
            <person name="Dong L."/>
            <person name="Sun H."/>
            <person name="Cao Y."/>
            <person name="Gao Q."/>
            <person name="Zheng S."/>
            <person name="Li Y."/>
            <person name="Yu Y."/>
            <person name="Du H."/>
            <person name="Qi M."/>
            <person name="Li Y."/>
            <person name="Yu H."/>
            <person name="Cui Y."/>
            <person name="Wang N."/>
            <person name="Chen C."/>
            <person name="Wu H."/>
            <person name="Zhao Y."/>
            <person name="Zhang J."/>
            <person name="Li Y."/>
            <person name="Zhou W."/>
            <person name="Zhang B."/>
            <person name="Hu W."/>
            <person name="Eijk M."/>
            <person name="Tang J."/>
            <person name="Witsenboer H."/>
            <person name="Zhao S."/>
            <person name="Li Z."/>
            <person name="Zhang A."/>
            <person name="Wang D."/>
            <person name="Liang C."/>
        </authorList>
    </citation>
    <scope>NUCLEOTIDE SEQUENCE [LARGE SCALE GENOMIC DNA]</scope>
    <source>
        <strain evidence="1">cv. G1812</strain>
    </source>
</reference>
<dbReference type="EnsemblPlants" id="TuG1812G0100000629.01.T01">
    <property type="protein sequence ID" value="TuG1812G0100000629.01.T01.cds290883"/>
    <property type="gene ID" value="TuG1812G0100000629.01"/>
</dbReference>
<evidence type="ECO:0000313" key="1">
    <source>
        <dbReference type="EnsemblPlants" id="TuG1812G0100000629.01.T03.cds290883"/>
    </source>
</evidence>
<name>A0A8R7JVE9_TRIUA</name>
<evidence type="ECO:0000313" key="2">
    <source>
        <dbReference type="Proteomes" id="UP000015106"/>
    </source>
</evidence>
<sequence length="71" mass="7947">MSSPGARHPGRTPRAGHFRHYACRFCPASWRAPRPDPRRLRLLRRPCRAALRGLHQRADHAIADSGLVGDG</sequence>
<accession>A0A8R7JVE9</accession>
<dbReference type="EnsemblPlants" id="TuG1812G0100000629.01.T03">
    <property type="protein sequence ID" value="TuG1812G0100000629.01.T03.cds290883"/>
    <property type="gene ID" value="TuG1812G0100000629.01"/>
</dbReference>
<organism evidence="1 2">
    <name type="scientific">Triticum urartu</name>
    <name type="common">Red wild einkorn</name>
    <name type="synonym">Crithodium urartu</name>
    <dbReference type="NCBI Taxonomy" id="4572"/>
    <lineage>
        <taxon>Eukaryota</taxon>
        <taxon>Viridiplantae</taxon>
        <taxon>Streptophyta</taxon>
        <taxon>Embryophyta</taxon>
        <taxon>Tracheophyta</taxon>
        <taxon>Spermatophyta</taxon>
        <taxon>Magnoliopsida</taxon>
        <taxon>Liliopsida</taxon>
        <taxon>Poales</taxon>
        <taxon>Poaceae</taxon>
        <taxon>BOP clade</taxon>
        <taxon>Pooideae</taxon>
        <taxon>Triticodae</taxon>
        <taxon>Triticeae</taxon>
        <taxon>Triticinae</taxon>
        <taxon>Triticum</taxon>
    </lineage>
</organism>
<dbReference type="Gramene" id="TuG1812G0100000629.01.T01">
    <property type="protein sequence ID" value="TuG1812G0100000629.01.T01.cds290883"/>
    <property type="gene ID" value="TuG1812G0100000629.01"/>
</dbReference>
<reference evidence="2" key="1">
    <citation type="journal article" date="2013" name="Nature">
        <title>Draft genome of the wheat A-genome progenitor Triticum urartu.</title>
        <authorList>
            <person name="Ling H.Q."/>
            <person name="Zhao S."/>
            <person name="Liu D."/>
            <person name="Wang J."/>
            <person name="Sun H."/>
            <person name="Zhang C."/>
            <person name="Fan H."/>
            <person name="Li D."/>
            <person name="Dong L."/>
            <person name="Tao Y."/>
            <person name="Gao C."/>
            <person name="Wu H."/>
            <person name="Li Y."/>
            <person name="Cui Y."/>
            <person name="Guo X."/>
            <person name="Zheng S."/>
            <person name="Wang B."/>
            <person name="Yu K."/>
            <person name="Liang Q."/>
            <person name="Yang W."/>
            <person name="Lou X."/>
            <person name="Chen J."/>
            <person name="Feng M."/>
            <person name="Jian J."/>
            <person name="Zhang X."/>
            <person name="Luo G."/>
            <person name="Jiang Y."/>
            <person name="Liu J."/>
            <person name="Wang Z."/>
            <person name="Sha Y."/>
            <person name="Zhang B."/>
            <person name="Wu H."/>
            <person name="Tang D."/>
            <person name="Shen Q."/>
            <person name="Xue P."/>
            <person name="Zou S."/>
            <person name="Wang X."/>
            <person name="Liu X."/>
            <person name="Wang F."/>
            <person name="Yang Y."/>
            <person name="An X."/>
            <person name="Dong Z."/>
            <person name="Zhang K."/>
            <person name="Zhang X."/>
            <person name="Luo M.C."/>
            <person name="Dvorak J."/>
            <person name="Tong Y."/>
            <person name="Wang J."/>
            <person name="Yang H."/>
            <person name="Li Z."/>
            <person name="Wang D."/>
            <person name="Zhang A."/>
            <person name="Wang J."/>
        </authorList>
    </citation>
    <scope>NUCLEOTIDE SEQUENCE</scope>
    <source>
        <strain evidence="2">cv. G1812</strain>
    </source>
</reference>
<reference evidence="1" key="3">
    <citation type="submission" date="2022-06" db="UniProtKB">
        <authorList>
            <consortium name="EnsemblPlants"/>
        </authorList>
    </citation>
    <scope>IDENTIFICATION</scope>
</reference>
<proteinExistence type="predicted"/>